<dbReference type="InterPro" id="IPR006223">
    <property type="entry name" value="GcvT"/>
</dbReference>
<proteinExistence type="inferred from homology"/>
<dbReference type="Pfam" id="PF08669">
    <property type="entry name" value="GCV_T_C"/>
    <property type="match status" value="1"/>
</dbReference>
<dbReference type="InterPro" id="IPR006222">
    <property type="entry name" value="GCVT_N"/>
</dbReference>
<dbReference type="NCBIfam" id="NF001567">
    <property type="entry name" value="PRK00389.1"/>
    <property type="match status" value="1"/>
</dbReference>
<dbReference type="Pfam" id="PF01571">
    <property type="entry name" value="GCV_T"/>
    <property type="match status" value="1"/>
</dbReference>
<dbReference type="RefSeq" id="WP_145270610.1">
    <property type="nucleotide sequence ID" value="NZ_CP036426.1"/>
</dbReference>
<dbReference type="InterPro" id="IPR013977">
    <property type="entry name" value="GcvT_C"/>
</dbReference>
<dbReference type="SUPFAM" id="SSF103025">
    <property type="entry name" value="Folate-binding domain"/>
    <property type="match status" value="1"/>
</dbReference>
<reference evidence="11 12" key="1">
    <citation type="submission" date="2019-02" db="EMBL/GenBank/DDBJ databases">
        <title>Deep-cultivation of Planctomycetes and their phenomic and genomic characterization uncovers novel biology.</title>
        <authorList>
            <person name="Wiegand S."/>
            <person name="Jogler M."/>
            <person name="Boedeker C."/>
            <person name="Pinto D."/>
            <person name="Vollmers J."/>
            <person name="Rivas-Marin E."/>
            <person name="Kohn T."/>
            <person name="Peeters S.H."/>
            <person name="Heuer A."/>
            <person name="Rast P."/>
            <person name="Oberbeckmann S."/>
            <person name="Bunk B."/>
            <person name="Jeske O."/>
            <person name="Meyerdierks A."/>
            <person name="Storesund J.E."/>
            <person name="Kallscheuer N."/>
            <person name="Luecker S."/>
            <person name="Lage O.M."/>
            <person name="Pohl T."/>
            <person name="Merkel B.J."/>
            <person name="Hornburger P."/>
            <person name="Mueller R.-W."/>
            <person name="Bruemmer F."/>
            <person name="Labrenz M."/>
            <person name="Spormann A.M."/>
            <person name="Op den Camp H."/>
            <person name="Overmann J."/>
            <person name="Amann R."/>
            <person name="Jetten M.S.M."/>
            <person name="Mascher T."/>
            <person name="Medema M.H."/>
            <person name="Devos D.P."/>
            <person name="Kaster A.-K."/>
            <person name="Ovreas L."/>
            <person name="Rohde M."/>
            <person name="Galperin M.Y."/>
            <person name="Jogler C."/>
        </authorList>
    </citation>
    <scope>NUCLEOTIDE SEQUENCE [LARGE SCALE GENOMIC DNA]</scope>
    <source>
        <strain evidence="11 12">ElP</strain>
    </source>
</reference>
<protein>
    <recommendedName>
        <fullName evidence="2 7">Aminomethyltransferase</fullName>
        <ecNumber evidence="2 7">2.1.2.10</ecNumber>
    </recommendedName>
    <alternativeName>
        <fullName evidence="5 7">Glycine cleavage system T protein</fullName>
    </alternativeName>
</protein>
<organism evidence="11 12">
    <name type="scientific">Tautonia plasticadhaerens</name>
    <dbReference type="NCBI Taxonomy" id="2527974"/>
    <lineage>
        <taxon>Bacteria</taxon>
        <taxon>Pseudomonadati</taxon>
        <taxon>Planctomycetota</taxon>
        <taxon>Planctomycetia</taxon>
        <taxon>Isosphaerales</taxon>
        <taxon>Isosphaeraceae</taxon>
        <taxon>Tautonia</taxon>
    </lineage>
</organism>
<dbReference type="EC" id="2.1.2.10" evidence="2 7"/>
<dbReference type="NCBIfam" id="TIGR00528">
    <property type="entry name" value="gcvT"/>
    <property type="match status" value="1"/>
</dbReference>
<keyword evidence="3 7" id="KW-0032">Aminotransferase</keyword>
<gene>
    <name evidence="11" type="primary">gcvT_2</name>
    <name evidence="7" type="synonym">gcvT</name>
    <name evidence="11" type="ORF">ElP_30860</name>
</gene>
<dbReference type="Gene3D" id="3.30.1360.120">
    <property type="entry name" value="Probable tRNA modification gtpase trme, domain 1"/>
    <property type="match status" value="1"/>
</dbReference>
<evidence type="ECO:0000259" key="10">
    <source>
        <dbReference type="Pfam" id="PF08669"/>
    </source>
</evidence>
<dbReference type="GO" id="GO:0005960">
    <property type="term" value="C:glycine cleavage complex"/>
    <property type="evidence" value="ECO:0007669"/>
    <property type="project" value="InterPro"/>
</dbReference>
<dbReference type="GO" id="GO:0004047">
    <property type="term" value="F:aminomethyltransferase activity"/>
    <property type="evidence" value="ECO:0007669"/>
    <property type="project" value="UniProtKB-UniRule"/>
</dbReference>
<dbReference type="OrthoDB" id="9774591at2"/>
<dbReference type="KEGG" id="tpla:ElP_30860"/>
<dbReference type="Proteomes" id="UP000317835">
    <property type="component" value="Chromosome"/>
</dbReference>
<sequence length="370" mass="39894">MSTAELLKTPLYDWHKAHGGRLVEFGGWSMPVQYSTIVEEHEAVRKRAGLFDIGHMGRLRFDGPDALTWLQRVTTNDVSKLPPGRIQYSLVCNEDGGVIDDVLVYHLTDGDGYGLVCNASNRQRVVEQFEAHRDGADAELADSTLDTCMIAVQGPNALSTVRSVFDGPPLGEQKYYSHTSGLVLGTDASVSRTGYTGEDGFELIVHRDVAEAAWLALLEAGLGRGIRPCGLGARDTLRFEAAMPLYGHELLESTNPYAVGLGMFVKPEKGTFVGRDALIALKDAPGAARIGLKLRGRRIARQGSTVLRDGAPIGTVTSGTFSPTLQQALAMATVSPEAPPIGAELVVDVRGTPEPAEVVELPFYRRPRPS</sequence>
<dbReference type="GO" id="GO:0008483">
    <property type="term" value="F:transaminase activity"/>
    <property type="evidence" value="ECO:0007669"/>
    <property type="project" value="UniProtKB-KW"/>
</dbReference>
<feature type="binding site" evidence="8">
    <location>
        <position position="202"/>
    </location>
    <ligand>
        <name>substrate</name>
    </ligand>
</feature>
<dbReference type="SUPFAM" id="SSF101790">
    <property type="entry name" value="Aminomethyltransferase beta-barrel domain"/>
    <property type="match status" value="1"/>
</dbReference>
<comment type="function">
    <text evidence="7">The glycine cleavage system catalyzes the degradation of glycine.</text>
</comment>
<evidence type="ECO:0000313" key="12">
    <source>
        <dbReference type="Proteomes" id="UP000317835"/>
    </source>
</evidence>
<dbReference type="PANTHER" id="PTHR43757">
    <property type="entry name" value="AMINOMETHYLTRANSFERASE"/>
    <property type="match status" value="1"/>
</dbReference>
<comment type="catalytic activity">
    <reaction evidence="6 7">
        <text>N(6)-[(R)-S(8)-aminomethyldihydrolipoyl]-L-lysyl-[protein] + (6S)-5,6,7,8-tetrahydrofolate = N(6)-[(R)-dihydrolipoyl]-L-lysyl-[protein] + (6R)-5,10-methylene-5,6,7,8-tetrahydrofolate + NH4(+)</text>
        <dbReference type="Rhea" id="RHEA:16945"/>
        <dbReference type="Rhea" id="RHEA-COMP:10475"/>
        <dbReference type="Rhea" id="RHEA-COMP:10492"/>
        <dbReference type="ChEBI" id="CHEBI:15636"/>
        <dbReference type="ChEBI" id="CHEBI:28938"/>
        <dbReference type="ChEBI" id="CHEBI:57453"/>
        <dbReference type="ChEBI" id="CHEBI:83100"/>
        <dbReference type="ChEBI" id="CHEBI:83143"/>
        <dbReference type="EC" id="2.1.2.10"/>
    </reaction>
</comment>
<feature type="domain" description="Aminomethyltransferase C-terminal" evidence="10">
    <location>
        <begin position="290"/>
        <end position="364"/>
    </location>
</feature>
<dbReference type="GO" id="GO:0019464">
    <property type="term" value="P:glycine decarboxylation via glycine cleavage system"/>
    <property type="evidence" value="ECO:0007669"/>
    <property type="project" value="UniProtKB-UniRule"/>
</dbReference>
<evidence type="ECO:0000256" key="4">
    <source>
        <dbReference type="ARBA" id="ARBA00022679"/>
    </source>
</evidence>
<dbReference type="PANTHER" id="PTHR43757:SF2">
    <property type="entry name" value="AMINOMETHYLTRANSFERASE, MITOCHONDRIAL"/>
    <property type="match status" value="1"/>
</dbReference>
<dbReference type="GO" id="GO:0005829">
    <property type="term" value="C:cytosol"/>
    <property type="evidence" value="ECO:0007669"/>
    <property type="project" value="TreeGrafter"/>
</dbReference>
<feature type="domain" description="GCVT N-terminal" evidence="9">
    <location>
        <begin position="11"/>
        <end position="269"/>
    </location>
</feature>
<dbReference type="Gene3D" id="3.30.70.1400">
    <property type="entry name" value="Aminomethyltransferase beta-barrel domains"/>
    <property type="match status" value="1"/>
</dbReference>
<dbReference type="PIRSF" id="PIRSF006487">
    <property type="entry name" value="GcvT"/>
    <property type="match status" value="1"/>
</dbReference>
<dbReference type="InterPro" id="IPR028896">
    <property type="entry name" value="GcvT/YgfZ/DmdA"/>
</dbReference>
<evidence type="ECO:0000256" key="1">
    <source>
        <dbReference type="ARBA" id="ARBA00008609"/>
    </source>
</evidence>
<dbReference type="HAMAP" id="MF_00259">
    <property type="entry name" value="GcvT"/>
    <property type="match status" value="1"/>
</dbReference>
<evidence type="ECO:0000256" key="5">
    <source>
        <dbReference type="ARBA" id="ARBA00031395"/>
    </source>
</evidence>
<dbReference type="EMBL" id="CP036426">
    <property type="protein sequence ID" value="QDV35183.1"/>
    <property type="molecule type" value="Genomic_DNA"/>
</dbReference>
<dbReference type="AlphaFoldDB" id="A0A518H2X0"/>
<evidence type="ECO:0000256" key="6">
    <source>
        <dbReference type="ARBA" id="ARBA00047665"/>
    </source>
</evidence>
<dbReference type="InterPro" id="IPR022903">
    <property type="entry name" value="GcvT_bac"/>
</dbReference>
<evidence type="ECO:0000256" key="7">
    <source>
        <dbReference type="HAMAP-Rule" id="MF_00259"/>
    </source>
</evidence>
<name>A0A518H2X0_9BACT</name>
<evidence type="ECO:0000259" key="9">
    <source>
        <dbReference type="Pfam" id="PF01571"/>
    </source>
</evidence>
<keyword evidence="12" id="KW-1185">Reference proteome</keyword>
<evidence type="ECO:0000256" key="3">
    <source>
        <dbReference type="ARBA" id="ARBA00022576"/>
    </source>
</evidence>
<keyword evidence="4 7" id="KW-0808">Transferase</keyword>
<dbReference type="FunFam" id="3.30.70.1400:FF:000001">
    <property type="entry name" value="Aminomethyltransferase"/>
    <property type="match status" value="1"/>
</dbReference>
<dbReference type="InterPro" id="IPR029043">
    <property type="entry name" value="GcvT/YgfZ_C"/>
</dbReference>
<evidence type="ECO:0000313" key="11">
    <source>
        <dbReference type="EMBL" id="QDV35183.1"/>
    </source>
</evidence>
<dbReference type="Gene3D" id="4.10.1250.10">
    <property type="entry name" value="Aminomethyltransferase fragment"/>
    <property type="match status" value="1"/>
</dbReference>
<comment type="similarity">
    <text evidence="1 7">Belongs to the GcvT family.</text>
</comment>
<evidence type="ECO:0000256" key="2">
    <source>
        <dbReference type="ARBA" id="ARBA00012616"/>
    </source>
</evidence>
<dbReference type="Gene3D" id="2.40.30.110">
    <property type="entry name" value="Aminomethyltransferase beta-barrel domains"/>
    <property type="match status" value="1"/>
</dbReference>
<evidence type="ECO:0000256" key="8">
    <source>
        <dbReference type="PIRSR" id="PIRSR006487-1"/>
    </source>
</evidence>
<accession>A0A518H2X0</accession>
<dbReference type="InterPro" id="IPR027266">
    <property type="entry name" value="TrmE/GcvT-like"/>
</dbReference>
<comment type="subunit">
    <text evidence="7">The glycine cleavage system is composed of four proteins: P, T, L and H.</text>
</comment>